<reference evidence="1" key="1">
    <citation type="submission" date="2018-02" db="EMBL/GenBank/DDBJ databases">
        <title>Rhizophora mucronata_Transcriptome.</title>
        <authorList>
            <person name="Meera S.P."/>
            <person name="Sreeshan A."/>
            <person name="Augustine A."/>
        </authorList>
    </citation>
    <scope>NUCLEOTIDE SEQUENCE</scope>
    <source>
        <tissue evidence="1">Leaf</tissue>
    </source>
</reference>
<organism evidence="1">
    <name type="scientific">Rhizophora mucronata</name>
    <name type="common">Asiatic mangrove</name>
    <dbReference type="NCBI Taxonomy" id="61149"/>
    <lineage>
        <taxon>Eukaryota</taxon>
        <taxon>Viridiplantae</taxon>
        <taxon>Streptophyta</taxon>
        <taxon>Embryophyta</taxon>
        <taxon>Tracheophyta</taxon>
        <taxon>Spermatophyta</taxon>
        <taxon>Magnoliopsida</taxon>
        <taxon>eudicotyledons</taxon>
        <taxon>Gunneridae</taxon>
        <taxon>Pentapetalae</taxon>
        <taxon>rosids</taxon>
        <taxon>fabids</taxon>
        <taxon>Malpighiales</taxon>
        <taxon>Rhizophoraceae</taxon>
        <taxon>Rhizophora</taxon>
    </lineage>
</organism>
<accession>A0A2P2P6U1</accession>
<name>A0A2P2P6U1_RHIMU</name>
<proteinExistence type="predicted"/>
<protein>
    <submittedName>
        <fullName evidence="1">Uncharacterized protein</fullName>
    </submittedName>
</protein>
<sequence length="12" mass="1547">MYELISLLDFFR</sequence>
<evidence type="ECO:0000313" key="1">
    <source>
        <dbReference type="EMBL" id="MBX50470.1"/>
    </source>
</evidence>
<dbReference type="EMBL" id="GGEC01069986">
    <property type="protein sequence ID" value="MBX50470.1"/>
    <property type="molecule type" value="Transcribed_RNA"/>
</dbReference>